<evidence type="ECO:0000313" key="5">
    <source>
        <dbReference type="Proteomes" id="UP001386955"/>
    </source>
</evidence>
<dbReference type="AlphaFoldDB" id="A0AAN9XL41"/>
<evidence type="ECO:0000256" key="2">
    <source>
        <dbReference type="SAM" id="MobiDB-lite"/>
    </source>
</evidence>
<proteinExistence type="predicted"/>
<feature type="region of interest" description="Disordered" evidence="2">
    <location>
        <begin position="39"/>
        <end position="79"/>
    </location>
</feature>
<dbReference type="Pfam" id="PF13912">
    <property type="entry name" value="zf-C2H2_6"/>
    <property type="match status" value="3"/>
</dbReference>
<evidence type="ECO:0000256" key="1">
    <source>
        <dbReference type="PROSITE-ProRule" id="PRU00042"/>
    </source>
</evidence>
<evidence type="ECO:0000313" key="4">
    <source>
        <dbReference type="EMBL" id="KAK7396208.1"/>
    </source>
</evidence>
<keyword evidence="5" id="KW-1185">Reference proteome</keyword>
<dbReference type="PROSITE" id="PS00028">
    <property type="entry name" value="ZINC_FINGER_C2H2_1"/>
    <property type="match status" value="3"/>
</dbReference>
<dbReference type="EMBL" id="JAYMYS010000004">
    <property type="protein sequence ID" value="KAK7396208.1"/>
    <property type="molecule type" value="Genomic_DNA"/>
</dbReference>
<comment type="caution">
    <text evidence="4">The sequence shown here is derived from an EMBL/GenBank/DDBJ whole genome shotgun (WGS) entry which is preliminary data.</text>
</comment>
<dbReference type="InterPro" id="IPR036236">
    <property type="entry name" value="Znf_C2H2_sf"/>
</dbReference>
<accession>A0AAN9XL41</accession>
<keyword evidence="1" id="KW-0863">Zinc-finger</keyword>
<evidence type="ECO:0000259" key="3">
    <source>
        <dbReference type="PROSITE" id="PS50157"/>
    </source>
</evidence>
<reference evidence="4 5" key="1">
    <citation type="submission" date="2024-01" db="EMBL/GenBank/DDBJ databases">
        <title>The genomes of 5 underutilized Papilionoideae crops provide insights into root nodulation and disease resistanc.</title>
        <authorList>
            <person name="Jiang F."/>
        </authorList>
    </citation>
    <scope>NUCLEOTIDE SEQUENCE [LARGE SCALE GENOMIC DNA]</scope>
    <source>
        <strain evidence="4">DUOXIRENSHENG_FW03</strain>
        <tissue evidence="4">Leaves</tissue>
    </source>
</reference>
<gene>
    <name evidence="4" type="ORF">VNO78_17044</name>
</gene>
<dbReference type="GO" id="GO:0008270">
    <property type="term" value="F:zinc ion binding"/>
    <property type="evidence" value="ECO:0007669"/>
    <property type="project" value="UniProtKB-KW"/>
</dbReference>
<name>A0AAN9XL41_PSOTE</name>
<keyword evidence="1" id="KW-0479">Metal-binding</keyword>
<dbReference type="InterPro" id="IPR013087">
    <property type="entry name" value="Znf_C2H2_type"/>
</dbReference>
<dbReference type="SUPFAM" id="SSF57667">
    <property type="entry name" value="beta-beta-alpha zinc fingers"/>
    <property type="match status" value="2"/>
</dbReference>
<dbReference type="PROSITE" id="PS50157">
    <property type="entry name" value="ZINC_FINGER_C2H2_2"/>
    <property type="match status" value="3"/>
</dbReference>
<feature type="domain" description="C2H2-type" evidence="3">
    <location>
        <begin position="180"/>
        <end position="207"/>
    </location>
</feature>
<organism evidence="4 5">
    <name type="scientific">Psophocarpus tetragonolobus</name>
    <name type="common">Winged bean</name>
    <name type="synonym">Dolichos tetragonolobus</name>
    <dbReference type="NCBI Taxonomy" id="3891"/>
    <lineage>
        <taxon>Eukaryota</taxon>
        <taxon>Viridiplantae</taxon>
        <taxon>Streptophyta</taxon>
        <taxon>Embryophyta</taxon>
        <taxon>Tracheophyta</taxon>
        <taxon>Spermatophyta</taxon>
        <taxon>Magnoliopsida</taxon>
        <taxon>eudicotyledons</taxon>
        <taxon>Gunneridae</taxon>
        <taxon>Pentapetalae</taxon>
        <taxon>rosids</taxon>
        <taxon>fabids</taxon>
        <taxon>Fabales</taxon>
        <taxon>Fabaceae</taxon>
        <taxon>Papilionoideae</taxon>
        <taxon>50 kb inversion clade</taxon>
        <taxon>NPAAA clade</taxon>
        <taxon>indigoferoid/millettioid clade</taxon>
        <taxon>Phaseoleae</taxon>
        <taxon>Psophocarpus</taxon>
    </lineage>
</organism>
<dbReference type="PANTHER" id="PTHR47591:SF1">
    <property type="entry name" value="ZINC FINGER PROTEIN ZAT2-RELATED"/>
    <property type="match status" value="1"/>
</dbReference>
<dbReference type="Gene3D" id="3.30.160.60">
    <property type="entry name" value="Classic Zinc Finger"/>
    <property type="match status" value="1"/>
</dbReference>
<dbReference type="PANTHER" id="PTHR47591">
    <property type="entry name" value="ZINC FINGER PROTEIN ZAT2-RELATED"/>
    <property type="match status" value="1"/>
</dbReference>
<dbReference type="Proteomes" id="UP001386955">
    <property type="component" value="Unassembled WGS sequence"/>
</dbReference>
<sequence length="232" mass="26001">MKRRNRRGGEVSNRQEEYIRKVSGIGIRFLMKGGMKDCSGFEEEKKKKKKRSAMSMDDEWKGKSSKRASSSSEPPRPCTECGKKFWSWKALFGHMRCHPERRWRGINPPPSVRMSAEDHDVAACLLLLANSSSSSSSSLARNEEDLCLECSSCNKVFGSQQALRCHRASHRNEESGGDGHKCSVCFKVFSSGQALGGHKRCHWDNHKPDSSVDLNFPPPPSDSLTLDLRLGL</sequence>
<keyword evidence="1" id="KW-0862">Zinc</keyword>
<feature type="domain" description="C2H2-type" evidence="3">
    <location>
        <begin position="76"/>
        <end position="103"/>
    </location>
</feature>
<feature type="domain" description="C2H2-type" evidence="3">
    <location>
        <begin position="148"/>
        <end position="175"/>
    </location>
</feature>
<protein>
    <recommendedName>
        <fullName evidence="3">C2H2-type domain-containing protein</fullName>
    </recommendedName>
</protein>
<dbReference type="SMART" id="SM00355">
    <property type="entry name" value="ZnF_C2H2"/>
    <property type="match status" value="3"/>
</dbReference>